<feature type="compositionally biased region" description="Low complexity" evidence="1">
    <location>
        <begin position="128"/>
        <end position="139"/>
    </location>
</feature>
<evidence type="ECO:0000256" key="1">
    <source>
        <dbReference type="SAM" id="MobiDB-lite"/>
    </source>
</evidence>
<dbReference type="Pfam" id="PF17936">
    <property type="entry name" value="Big_6"/>
    <property type="match status" value="1"/>
</dbReference>
<keyword evidence="2" id="KW-0732">Signal</keyword>
<reference evidence="4 5" key="1">
    <citation type="journal article" date="2018" name="Int. J. Syst. Evol. Microbiol.">
        <title>Lactobacillus bambusae sp. nov., isolated from a traditional fermented Ma-bamboo shoots of Taiwan.</title>
        <authorList>
            <person name="Wang L.-T."/>
        </authorList>
    </citation>
    <scope>NUCLEOTIDE SEQUENCE [LARGE SCALE GENOMIC DNA]</scope>
    <source>
        <strain evidence="4 5">BS-W1</strain>
    </source>
</reference>
<feature type="signal peptide" evidence="2">
    <location>
        <begin position="1"/>
        <end position="26"/>
    </location>
</feature>
<dbReference type="RefSeq" id="WP_109250725.1">
    <property type="nucleotide sequence ID" value="NZ_QCXQ01000003.1"/>
</dbReference>
<dbReference type="Gene3D" id="2.60.40.10">
    <property type="entry name" value="Immunoglobulins"/>
    <property type="match status" value="1"/>
</dbReference>
<dbReference type="Proteomes" id="UP000245080">
    <property type="component" value="Unassembled WGS sequence"/>
</dbReference>
<sequence>MKKQIALISSLAVLATVGGVATSAVTAMTPMTAQAKHIGPSLSTAGSIKTSSTSMSGTATKGSKIEVKANNKKVIAKTTASKKTGKWTVKIAKQSKSTRLYVYAINPKTKLSFYNIVHVNQAAKSAVKTSTSKKTSTKTTTKKNTSKSTVKTSAVNVQTPTGTWKSNTSKGAYQVWSFSQKTGLNEKQYQKGKKTKTLLSYATYKVSPKTTSFWKMTQKAKGAKKATTFYVKFTSNKKFHLVNSKGTAVKTTYNTFTKTK</sequence>
<dbReference type="InterPro" id="IPR041498">
    <property type="entry name" value="Big_6"/>
</dbReference>
<name>A0A2V1MYH9_9LACO</name>
<evidence type="ECO:0000313" key="4">
    <source>
        <dbReference type="EMBL" id="PWF99871.1"/>
    </source>
</evidence>
<dbReference type="EMBL" id="QCXQ01000003">
    <property type="protein sequence ID" value="PWF99871.1"/>
    <property type="molecule type" value="Genomic_DNA"/>
</dbReference>
<evidence type="ECO:0000313" key="5">
    <source>
        <dbReference type="Proteomes" id="UP000245080"/>
    </source>
</evidence>
<proteinExistence type="predicted"/>
<gene>
    <name evidence="4" type="ORF">DCM90_07365</name>
</gene>
<feature type="region of interest" description="Disordered" evidence="1">
    <location>
        <begin position="128"/>
        <end position="148"/>
    </location>
</feature>
<organism evidence="4 5">
    <name type="scientific">Levilactobacillus bambusae</name>
    <dbReference type="NCBI Taxonomy" id="2024736"/>
    <lineage>
        <taxon>Bacteria</taxon>
        <taxon>Bacillati</taxon>
        <taxon>Bacillota</taxon>
        <taxon>Bacilli</taxon>
        <taxon>Lactobacillales</taxon>
        <taxon>Lactobacillaceae</taxon>
        <taxon>Levilactobacillus</taxon>
    </lineage>
</organism>
<comment type="caution">
    <text evidence="4">The sequence shown here is derived from an EMBL/GenBank/DDBJ whole genome shotgun (WGS) entry which is preliminary data.</text>
</comment>
<keyword evidence="5" id="KW-1185">Reference proteome</keyword>
<evidence type="ECO:0000259" key="3">
    <source>
        <dbReference type="Pfam" id="PF17936"/>
    </source>
</evidence>
<protein>
    <recommendedName>
        <fullName evidence="3">Bacterial Ig domain-containing protein</fullName>
    </recommendedName>
</protein>
<accession>A0A2V1MYH9</accession>
<feature type="domain" description="Bacterial Ig" evidence="3">
    <location>
        <begin position="44"/>
        <end position="110"/>
    </location>
</feature>
<feature type="chain" id="PRO_5038949931" description="Bacterial Ig domain-containing protein" evidence="2">
    <location>
        <begin position="27"/>
        <end position="260"/>
    </location>
</feature>
<evidence type="ECO:0000256" key="2">
    <source>
        <dbReference type="SAM" id="SignalP"/>
    </source>
</evidence>
<dbReference type="InterPro" id="IPR013783">
    <property type="entry name" value="Ig-like_fold"/>
</dbReference>
<dbReference type="AlphaFoldDB" id="A0A2V1MYH9"/>
<dbReference type="OrthoDB" id="2287221at2"/>